<protein>
    <submittedName>
        <fullName evidence="1">Uncharacterized protein</fullName>
    </submittedName>
</protein>
<dbReference type="EMBL" id="NHOQ01001809">
    <property type="protein sequence ID" value="PWA22133.1"/>
    <property type="molecule type" value="Genomic_DNA"/>
</dbReference>
<reference evidence="1 2" key="1">
    <citation type="journal article" date="2018" name="G3 (Bethesda)">
        <title>A High-Quality Reference Genome for the Invasive Mosquitofish Gambusia affinis Using a Chicago Library.</title>
        <authorList>
            <person name="Hoffberg S.L."/>
            <person name="Troendle N.J."/>
            <person name="Glenn T.C."/>
            <person name="Mahmud O."/>
            <person name="Louha S."/>
            <person name="Chalopin D."/>
            <person name="Bennetzen J.L."/>
            <person name="Mauricio R."/>
        </authorList>
    </citation>
    <scope>NUCLEOTIDE SEQUENCE [LARGE SCALE GENOMIC DNA]</scope>
    <source>
        <strain evidence="1">NE01/NJP1002.9</strain>
        <tissue evidence="1">Muscle</tissue>
    </source>
</reference>
<proteinExistence type="predicted"/>
<accession>A0A315VFE1</accession>
<comment type="caution">
    <text evidence="1">The sequence shown here is derived from an EMBL/GenBank/DDBJ whole genome shotgun (WGS) entry which is preliminary data.</text>
</comment>
<gene>
    <name evidence="1" type="ORF">CCH79_00020152</name>
</gene>
<organism evidence="1 2">
    <name type="scientific">Gambusia affinis</name>
    <name type="common">Western mosquitofish</name>
    <name type="synonym">Heterandria affinis</name>
    <dbReference type="NCBI Taxonomy" id="33528"/>
    <lineage>
        <taxon>Eukaryota</taxon>
        <taxon>Metazoa</taxon>
        <taxon>Chordata</taxon>
        <taxon>Craniata</taxon>
        <taxon>Vertebrata</taxon>
        <taxon>Euteleostomi</taxon>
        <taxon>Actinopterygii</taxon>
        <taxon>Neopterygii</taxon>
        <taxon>Teleostei</taxon>
        <taxon>Neoteleostei</taxon>
        <taxon>Acanthomorphata</taxon>
        <taxon>Ovalentaria</taxon>
        <taxon>Atherinomorphae</taxon>
        <taxon>Cyprinodontiformes</taxon>
        <taxon>Poeciliidae</taxon>
        <taxon>Poeciliinae</taxon>
        <taxon>Gambusia</taxon>
    </lineage>
</organism>
<sequence length="160" mass="18064">MQRHSQQDAAIVCDNGRPTAAWYEKPGPTAPNNWKAHQGSSVRYSFFFYCYRSVPLKNGYNEKLDLAALLVYINVQQAGRAEEELYSSSSQLRKKQVEHSEPFLYDTHSNLQRAAVPAQHGQLVRESSERHRYLVSMCSSAALALRSPLLHPIVTQCGVI</sequence>
<dbReference type="InterPro" id="IPR035892">
    <property type="entry name" value="C2_domain_sf"/>
</dbReference>
<evidence type="ECO:0000313" key="1">
    <source>
        <dbReference type="EMBL" id="PWA22133.1"/>
    </source>
</evidence>
<dbReference type="Gene3D" id="2.60.40.150">
    <property type="entry name" value="C2 domain"/>
    <property type="match status" value="1"/>
</dbReference>
<dbReference type="Proteomes" id="UP000250572">
    <property type="component" value="Unassembled WGS sequence"/>
</dbReference>
<name>A0A315VFE1_GAMAF</name>
<evidence type="ECO:0000313" key="2">
    <source>
        <dbReference type="Proteomes" id="UP000250572"/>
    </source>
</evidence>
<dbReference type="AlphaFoldDB" id="A0A315VFE1"/>
<keyword evidence="2" id="KW-1185">Reference proteome</keyword>